<proteinExistence type="predicted"/>
<dbReference type="RefSeq" id="WP_209044425.1">
    <property type="nucleotide sequence ID" value="NZ_JAAORC010000002.1"/>
</dbReference>
<organism evidence="1 2">
    <name type="scientific">Prochlorococcus marinus str. XMU1401</name>
    <dbReference type="NCBI Taxonomy" id="2052594"/>
    <lineage>
        <taxon>Bacteria</taxon>
        <taxon>Bacillati</taxon>
        <taxon>Cyanobacteriota</taxon>
        <taxon>Cyanophyceae</taxon>
        <taxon>Synechococcales</taxon>
        <taxon>Prochlorococcaceae</taxon>
        <taxon>Prochlorococcus</taxon>
    </lineage>
</organism>
<dbReference type="EMBL" id="JAAORC010000002">
    <property type="protein sequence ID" value="MBO8223094.1"/>
    <property type="molecule type" value="Genomic_DNA"/>
</dbReference>
<comment type="caution">
    <text evidence="1">The sequence shown here is derived from an EMBL/GenBank/DDBJ whole genome shotgun (WGS) entry which is preliminary data.</text>
</comment>
<protein>
    <submittedName>
        <fullName evidence="1">Uncharacterized protein</fullName>
    </submittedName>
</protein>
<evidence type="ECO:0000313" key="2">
    <source>
        <dbReference type="Proteomes" id="UP000666562"/>
    </source>
</evidence>
<dbReference type="AlphaFoldDB" id="A0A8I1X409"/>
<name>A0A8I1X409_PROMR</name>
<sequence>MKLALVVMLACGGNYIDPDGENIFFYEECLHMNRGQFTEELHNKCKKYSDIKLKESA</sequence>
<dbReference type="Proteomes" id="UP000666562">
    <property type="component" value="Unassembled WGS sequence"/>
</dbReference>
<evidence type="ECO:0000313" key="1">
    <source>
        <dbReference type="EMBL" id="MBO8223094.1"/>
    </source>
</evidence>
<gene>
    <name evidence="1" type="ORF">HA142_06165</name>
</gene>
<accession>A0A8I1X409</accession>
<reference evidence="1" key="1">
    <citation type="submission" date="2020-03" db="EMBL/GenBank/DDBJ databases">
        <title>Genome differentiation and subclade ecological adaptation of Prochlorococcus HLII clade in the global ocean.</title>
        <authorList>
            <person name="Yan W."/>
            <person name="Fen X."/>
            <person name="Zhang W."/>
        </authorList>
    </citation>
    <scope>NUCLEOTIDE SEQUENCE</scope>
    <source>
        <strain evidence="1">XMU1401</strain>
    </source>
</reference>